<evidence type="ECO:0000256" key="3">
    <source>
        <dbReference type="ARBA" id="ARBA00004413"/>
    </source>
</evidence>
<evidence type="ECO:0000256" key="13">
    <source>
        <dbReference type="ARBA" id="ARBA00023329"/>
    </source>
</evidence>
<evidence type="ECO:0000256" key="2">
    <source>
        <dbReference type="ARBA" id="ARBA00004245"/>
    </source>
</evidence>
<reference evidence="15" key="2">
    <citation type="submission" date="2025-09" db="UniProtKB">
        <authorList>
            <consortium name="Ensembl"/>
        </authorList>
    </citation>
    <scope>IDENTIFICATION</scope>
</reference>
<keyword evidence="13" id="KW-0968">Cytoplasmic vesicle</keyword>
<dbReference type="GO" id="GO:0030041">
    <property type="term" value="P:actin filament polymerization"/>
    <property type="evidence" value="ECO:0007669"/>
    <property type="project" value="TreeGrafter"/>
</dbReference>
<dbReference type="Gene3D" id="1.10.510.10">
    <property type="entry name" value="Transferase(Phosphotransferase) domain 1"/>
    <property type="match status" value="1"/>
</dbReference>
<dbReference type="GO" id="GO:0003779">
    <property type="term" value="F:actin binding"/>
    <property type="evidence" value="ECO:0007669"/>
    <property type="project" value="UniProtKB-KW"/>
</dbReference>
<dbReference type="GO" id="GO:0005856">
    <property type="term" value="C:cytoskeleton"/>
    <property type="evidence" value="ECO:0007669"/>
    <property type="project" value="UniProtKB-SubCell"/>
</dbReference>
<dbReference type="GO" id="GO:0051295">
    <property type="term" value="P:establishment of meiotic spindle localization"/>
    <property type="evidence" value="ECO:0007669"/>
    <property type="project" value="TreeGrafter"/>
</dbReference>
<keyword evidence="10" id="KW-0472">Membrane</keyword>
<keyword evidence="12" id="KW-0206">Cytoskeleton</keyword>
<evidence type="ECO:0000256" key="7">
    <source>
        <dbReference type="ARBA" id="ARBA00022490"/>
    </source>
</evidence>
<dbReference type="GO" id="GO:0005938">
    <property type="term" value="C:cell cortex"/>
    <property type="evidence" value="ECO:0007669"/>
    <property type="project" value="TreeGrafter"/>
</dbReference>
<dbReference type="GO" id="GO:0045010">
    <property type="term" value="P:actin nucleation"/>
    <property type="evidence" value="ECO:0007669"/>
    <property type="project" value="InterPro"/>
</dbReference>
<evidence type="ECO:0000256" key="10">
    <source>
        <dbReference type="ARBA" id="ARBA00023136"/>
    </source>
</evidence>
<keyword evidence="16" id="KW-1185">Reference proteome</keyword>
<dbReference type="GO" id="GO:0040038">
    <property type="term" value="P:polar body extrusion after meiotic divisions"/>
    <property type="evidence" value="ECO:0007669"/>
    <property type="project" value="TreeGrafter"/>
</dbReference>
<proteinExistence type="inferred from homology"/>
<dbReference type="GO" id="GO:0036089">
    <property type="term" value="P:cleavage furrow formation"/>
    <property type="evidence" value="ECO:0007669"/>
    <property type="project" value="TreeGrafter"/>
</dbReference>
<dbReference type="Ensembl" id="ENSACOT00000008311.1">
    <property type="protein sequence ID" value="ENSACOP00000008026.1"/>
    <property type="gene ID" value="ENSACOG00000005630.1"/>
</dbReference>
<evidence type="ECO:0000256" key="5">
    <source>
        <dbReference type="ARBA" id="ARBA00022448"/>
    </source>
</evidence>
<dbReference type="GO" id="GO:0008017">
    <property type="term" value="F:microtubule binding"/>
    <property type="evidence" value="ECO:0007669"/>
    <property type="project" value="TreeGrafter"/>
</dbReference>
<dbReference type="InterPro" id="IPR029901">
    <property type="entry name" value="Spire"/>
</dbReference>
<keyword evidence="5" id="KW-0813">Transport</keyword>
<feature type="domain" description="KIND" evidence="14">
    <location>
        <begin position="12"/>
        <end position="119"/>
    </location>
</feature>
<evidence type="ECO:0000259" key="14">
    <source>
        <dbReference type="PROSITE" id="PS51377"/>
    </source>
</evidence>
<dbReference type="GO" id="GO:0030659">
    <property type="term" value="C:cytoplasmic vesicle membrane"/>
    <property type="evidence" value="ECO:0007669"/>
    <property type="project" value="UniProtKB-SubCell"/>
</dbReference>
<dbReference type="PANTHER" id="PTHR21345">
    <property type="entry name" value="SPIRE"/>
    <property type="match status" value="1"/>
</dbReference>
<keyword evidence="7" id="KW-0963">Cytoplasm</keyword>
<dbReference type="InterPro" id="IPR011019">
    <property type="entry name" value="KIND_dom"/>
</dbReference>
<dbReference type="PANTHER" id="PTHR21345:SF5">
    <property type="entry name" value="PROTEIN SPIRE HOMOLOG 2"/>
    <property type="match status" value="1"/>
</dbReference>
<evidence type="ECO:0000256" key="8">
    <source>
        <dbReference type="ARBA" id="ARBA00022737"/>
    </source>
</evidence>
<evidence type="ECO:0000256" key="6">
    <source>
        <dbReference type="ARBA" id="ARBA00022475"/>
    </source>
</evidence>
<comment type="similarity">
    <text evidence="4">Belongs to the spire family.</text>
</comment>
<keyword evidence="8" id="KW-0677">Repeat</keyword>
<evidence type="ECO:0000256" key="4">
    <source>
        <dbReference type="ARBA" id="ARBA00010956"/>
    </source>
</evidence>
<evidence type="ECO:0000256" key="11">
    <source>
        <dbReference type="ARBA" id="ARBA00023203"/>
    </source>
</evidence>
<dbReference type="GO" id="GO:0005886">
    <property type="term" value="C:plasma membrane"/>
    <property type="evidence" value="ECO:0007669"/>
    <property type="project" value="UniProtKB-SubCell"/>
</dbReference>
<keyword evidence="6" id="KW-1003">Cell membrane</keyword>
<sequence>MARAGGGAPRELSLEEVLKCYEQPLNEEQAWALCFQSCRAAAAAAPPAAPLRTADIRLRGDGSVVLPAHVPEPALLCHPVLPSASHGSQSHVPRNLCGPLTAKPRAGRSLDAPQYRCVW</sequence>
<accession>A0A8B9FJS3</accession>
<dbReference type="GO" id="GO:0051639">
    <property type="term" value="P:actin filament network formation"/>
    <property type="evidence" value="ECO:0007669"/>
    <property type="project" value="TreeGrafter"/>
</dbReference>
<evidence type="ECO:0000313" key="15">
    <source>
        <dbReference type="Ensembl" id="ENSACOP00000008026.1"/>
    </source>
</evidence>
<keyword evidence="9" id="KW-0653">Protein transport</keyword>
<name>A0A8B9FJS3_9PSIT</name>
<reference evidence="15" key="1">
    <citation type="submission" date="2025-08" db="UniProtKB">
        <authorList>
            <consortium name="Ensembl"/>
        </authorList>
    </citation>
    <scope>IDENTIFICATION</scope>
</reference>
<evidence type="ECO:0000256" key="9">
    <source>
        <dbReference type="ARBA" id="ARBA00022927"/>
    </source>
</evidence>
<keyword evidence="11" id="KW-0009">Actin-binding</keyword>
<dbReference type="PROSITE" id="PS51377">
    <property type="entry name" value="KIND"/>
    <property type="match status" value="1"/>
</dbReference>
<comment type="subcellular location">
    <subcellularLocation>
        <location evidence="3">Cell membrane</location>
        <topology evidence="3">Peripheral membrane protein</topology>
        <orientation evidence="3">Cytoplasmic side</orientation>
    </subcellularLocation>
    <subcellularLocation>
        <location evidence="2">Cytoplasm</location>
        <location evidence="2">Cytoskeleton</location>
    </subcellularLocation>
    <subcellularLocation>
        <location evidence="1">Cytoplasmic vesicle membrane</location>
        <topology evidence="1">Peripheral membrane protein</topology>
        <orientation evidence="1">Cytoplasmic side</orientation>
    </subcellularLocation>
</comment>
<evidence type="ECO:0000256" key="12">
    <source>
        <dbReference type="ARBA" id="ARBA00023212"/>
    </source>
</evidence>
<dbReference type="AlphaFoldDB" id="A0A8B9FJS3"/>
<organism evidence="15 16">
    <name type="scientific">Amazona collaria</name>
    <name type="common">yellow-billed parrot</name>
    <dbReference type="NCBI Taxonomy" id="241587"/>
    <lineage>
        <taxon>Eukaryota</taxon>
        <taxon>Metazoa</taxon>
        <taxon>Chordata</taxon>
        <taxon>Craniata</taxon>
        <taxon>Vertebrata</taxon>
        <taxon>Euteleostomi</taxon>
        <taxon>Archelosauria</taxon>
        <taxon>Archosauria</taxon>
        <taxon>Dinosauria</taxon>
        <taxon>Saurischia</taxon>
        <taxon>Theropoda</taxon>
        <taxon>Coelurosauria</taxon>
        <taxon>Aves</taxon>
        <taxon>Neognathae</taxon>
        <taxon>Neoaves</taxon>
        <taxon>Telluraves</taxon>
        <taxon>Australaves</taxon>
        <taxon>Psittaciformes</taxon>
        <taxon>Psittacidae</taxon>
        <taxon>Amazona</taxon>
    </lineage>
</organism>
<evidence type="ECO:0000256" key="1">
    <source>
        <dbReference type="ARBA" id="ARBA00004180"/>
    </source>
</evidence>
<dbReference type="GO" id="GO:0048193">
    <property type="term" value="P:Golgi vesicle transport"/>
    <property type="evidence" value="ECO:0007669"/>
    <property type="project" value="TreeGrafter"/>
</dbReference>
<protein>
    <recommendedName>
        <fullName evidence="14">KIND domain-containing protein</fullName>
    </recommendedName>
</protein>
<evidence type="ECO:0000313" key="16">
    <source>
        <dbReference type="Proteomes" id="UP000694522"/>
    </source>
</evidence>
<dbReference type="GO" id="GO:0015031">
    <property type="term" value="P:protein transport"/>
    <property type="evidence" value="ECO:0007669"/>
    <property type="project" value="UniProtKB-KW"/>
</dbReference>
<dbReference type="Proteomes" id="UP000694522">
    <property type="component" value="Unplaced"/>
</dbReference>
<dbReference type="Pfam" id="PF16474">
    <property type="entry name" value="KIND"/>
    <property type="match status" value="1"/>
</dbReference>